<evidence type="ECO:0000313" key="5">
    <source>
        <dbReference type="Proteomes" id="UP000288805"/>
    </source>
</evidence>
<protein>
    <submittedName>
        <fullName evidence="4">Uncharacterized protein</fullName>
    </submittedName>
</protein>
<dbReference type="PANTHER" id="PTHR33710:SF71">
    <property type="entry name" value="ENDONUCLEASE_EXONUCLEASE_PHOSPHATASE DOMAIN-CONTAINING PROTEIN"/>
    <property type="match status" value="1"/>
</dbReference>
<sequence>MPSWKVGRRGSVGDGEVLETELTSFRKWGERSSNLKKSVKVMKLGEPFFLLEFEDEEEAERVLNRGTCRFEDKMLHLERWSEEAGCVQGGSQAKEVWVRVVGLLLHCWSGELFKRIGDCYGVQLWWEVLPQISAVVPMKNLKWNERERVREEWDEGSCTGSSGRRGKESWRAAETDGAGAVRRMRGKEQSDGDRMEASIDGFAGYGKEAKASIRHLQVEGWFAEEKLVGGMGSTAVRGTLESCSIADACLLEEVSRELNVNPLSVCPAEERLGEKSASGSFLFKEGRVERGEKEGEDVESWRYSCLAKFCHCLGMPTEGYESEILKRLHKMREIRDRLGQEGTGVIKSVLDEVSNSVVKLYGPFVKVEREDFLSELGAIRGLWNEPWCAAGDFNMIRFPFEHSRGGRLSPTMRRFSEVIEELELRDLSLQGRGGGGMFTWSGGYNNLLKSIIDRFLISEDWEVHFQGIIQVVLARPVSDHSPIILDGRERGGGGGGMRRGPTPFRFENMWLKEEGFKEVLRNWWEGIQGVCVLSLEEEESRKEAREMYKKWVFLEEMSWRQKSWEIWLKEGDRRTKFFHQMINAHRRRNQMNRVKVNEIWYIEEREIKEEVCRVFQGLMVDPGGWKPNIDVLNLERLEEGDVEGLEKPFEEEEVFGALSDFCGEKAPGLDGFSMVFWQFSWEFVKNEKGRAEDLKDFRPVSLVGGLFEWLVKVLANRMKGVLAKVISTSQNAFVEGRGDGEDGVWGKMVQVDKVVFIYWKKRRRGLGLRTNLEKNELILVGRVENVEELADEFGYKVRKLPSTYLGMPLGAPFKCVAAWDGIEERFRKKLAMWKCQYISKGGRITLVRNKRRGGLGVKSLGAFNRALLGKWVWCFANERKTLWNQVIRGKYREERGVWRSCETREAYGVGLWKTICKMGHLVTPSFGFMVGDGKKVRFWKDKCLDSRGGKAGSWNPCFNRPFNDWELEEVERLFCCLEGKKVRVDEEDRVKWMESKDGVFSPKLSFFAWEASWGRVLTLDRLQKRGFSSFSEGNPFRMEGIFCG</sequence>
<feature type="domain" description="DUF4283" evidence="3">
    <location>
        <begin position="24"/>
        <end position="86"/>
    </location>
</feature>
<dbReference type="SUPFAM" id="SSF56219">
    <property type="entry name" value="DNase I-like"/>
    <property type="match status" value="1"/>
</dbReference>
<dbReference type="InterPro" id="IPR025558">
    <property type="entry name" value="DUF4283"/>
</dbReference>
<evidence type="ECO:0000259" key="2">
    <source>
        <dbReference type="Pfam" id="PF03372"/>
    </source>
</evidence>
<evidence type="ECO:0000313" key="4">
    <source>
        <dbReference type="EMBL" id="RVX18219.1"/>
    </source>
</evidence>
<dbReference type="InterPro" id="IPR005135">
    <property type="entry name" value="Endo/exonuclease/phosphatase"/>
</dbReference>
<feature type="region of interest" description="Disordered" evidence="1">
    <location>
        <begin position="154"/>
        <end position="193"/>
    </location>
</feature>
<organism evidence="4 5">
    <name type="scientific">Vitis vinifera</name>
    <name type="common">Grape</name>
    <dbReference type="NCBI Taxonomy" id="29760"/>
    <lineage>
        <taxon>Eukaryota</taxon>
        <taxon>Viridiplantae</taxon>
        <taxon>Streptophyta</taxon>
        <taxon>Embryophyta</taxon>
        <taxon>Tracheophyta</taxon>
        <taxon>Spermatophyta</taxon>
        <taxon>Magnoliopsida</taxon>
        <taxon>eudicotyledons</taxon>
        <taxon>Gunneridae</taxon>
        <taxon>Pentapetalae</taxon>
        <taxon>rosids</taxon>
        <taxon>Vitales</taxon>
        <taxon>Vitaceae</taxon>
        <taxon>Viteae</taxon>
        <taxon>Vitis</taxon>
    </lineage>
</organism>
<dbReference type="EMBL" id="QGNW01000011">
    <property type="protein sequence ID" value="RVX18219.1"/>
    <property type="molecule type" value="Genomic_DNA"/>
</dbReference>
<gene>
    <name evidence="4" type="ORF">CK203_006709</name>
</gene>
<dbReference type="Proteomes" id="UP000288805">
    <property type="component" value="Unassembled WGS sequence"/>
</dbReference>
<feature type="domain" description="Endonuclease/exonuclease/phosphatase" evidence="2">
    <location>
        <begin position="361"/>
        <end position="480"/>
    </location>
</feature>
<dbReference type="InterPro" id="IPR036691">
    <property type="entry name" value="Endo/exonu/phosph_ase_sf"/>
</dbReference>
<accession>A0A438KAG6</accession>
<proteinExistence type="predicted"/>
<dbReference type="PANTHER" id="PTHR33710">
    <property type="entry name" value="BNAC02G09200D PROTEIN"/>
    <property type="match status" value="1"/>
</dbReference>
<name>A0A438KAG6_VITVI</name>
<dbReference type="Pfam" id="PF03372">
    <property type="entry name" value="Exo_endo_phos"/>
    <property type="match status" value="1"/>
</dbReference>
<evidence type="ECO:0000259" key="3">
    <source>
        <dbReference type="Pfam" id="PF14111"/>
    </source>
</evidence>
<dbReference type="AlphaFoldDB" id="A0A438KAG6"/>
<reference evidence="4 5" key="1">
    <citation type="journal article" date="2018" name="PLoS Genet.">
        <title>Population sequencing reveals clonal diversity and ancestral inbreeding in the grapevine cultivar Chardonnay.</title>
        <authorList>
            <person name="Roach M.J."/>
            <person name="Johnson D.L."/>
            <person name="Bohlmann J."/>
            <person name="van Vuuren H.J."/>
            <person name="Jones S.J."/>
            <person name="Pretorius I.S."/>
            <person name="Schmidt S.A."/>
            <person name="Borneman A.R."/>
        </authorList>
    </citation>
    <scope>NUCLEOTIDE SEQUENCE [LARGE SCALE GENOMIC DNA]</scope>
    <source>
        <strain evidence="5">cv. Chardonnay</strain>
        <tissue evidence="4">Leaf</tissue>
    </source>
</reference>
<dbReference type="Gene3D" id="3.60.10.10">
    <property type="entry name" value="Endonuclease/exonuclease/phosphatase"/>
    <property type="match status" value="1"/>
</dbReference>
<feature type="compositionally biased region" description="Basic and acidic residues" evidence="1">
    <location>
        <begin position="165"/>
        <end position="174"/>
    </location>
</feature>
<comment type="caution">
    <text evidence="4">The sequence shown here is derived from an EMBL/GenBank/DDBJ whole genome shotgun (WGS) entry which is preliminary data.</text>
</comment>
<dbReference type="Pfam" id="PF14111">
    <property type="entry name" value="DUF4283"/>
    <property type="match status" value="1"/>
</dbReference>
<dbReference type="GO" id="GO:0003824">
    <property type="term" value="F:catalytic activity"/>
    <property type="evidence" value="ECO:0007669"/>
    <property type="project" value="InterPro"/>
</dbReference>
<evidence type="ECO:0000256" key="1">
    <source>
        <dbReference type="SAM" id="MobiDB-lite"/>
    </source>
</evidence>